<dbReference type="PANTHER" id="PTHR46599">
    <property type="entry name" value="PIGGYBAC TRANSPOSABLE ELEMENT-DERIVED PROTEIN 4"/>
    <property type="match status" value="1"/>
</dbReference>
<name>A0AAV8WQS9_9CUCU</name>
<sequence>MDIVFENANQLEWDSEDEMLLTVIRQVELTKQPVVWTKDIAHVTRVNQFVKETGPNVPHNVKTPTDMFLHLFPESLISDIVFQTNLYALQKNGGSNNFVPTTSAEMKTFFRVNMLMNLKKMPSYRDYWSSKEEMQDFFH</sequence>
<dbReference type="AlphaFoldDB" id="A0AAV8WQS9"/>
<organism evidence="2 3">
    <name type="scientific">Rhamnusium bicolor</name>
    <dbReference type="NCBI Taxonomy" id="1586634"/>
    <lineage>
        <taxon>Eukaryota</taxon>
        <taxon>Metazoa</taxon>
        <taxon>Ecdysozoa</taxon>
        <taxon>Arthropoda</taxon>
        <taxon>Hexapoda</taxon>
        <taxon>Insecta</taxon>
        <taxon>Pterygota</taxon>
        <taxon>Neoptera</taxon>
        <taxon>Endopterygota</taxon>
        <taxon>Coleoptera</taxon>
        <taxon>Polyphaga</taxon>
        <taxon>Cucujiformia</taxon>
        <taxon>Chrysomeloidea</taxon>
        <taxon>Cerambycidae</taxon>
        <taxon>Lepturinae</taxon>
        <taxon>Rhagiini</taxon>
        <taxon>Rhamnusium</taxon>
    </lineage>
</organism>
<keyword evidence="3" id="KW-1185">Reference proteome</keyword>
<protein>
    <recommendedName>
        <fullName evidence="1">PiggyBac transposable element-derived protein domain-containing protein</fullName>
    </recommendedName>
</protein>
<dbReference type="Proteomes" id="UP001162156">
    <property type="component" value="Unassembled WGS sequence"/>
</dbReference>
<feature type="domain" description="PiggyBac transposable element-derived protein" evidence="1">
    <location>
        <begin position="63"/>
        <end position="133"/>
    </location>
</feature>
<evidence type="ECO:0000313" key="3">
    <source>
        <dbReference type="Proteomes" id="UP001162156"/>
    </source>
</evidence>
<dbReference type="InterPro" id="IPR029526">
    <property type="entry name" value="PGBD"/>
</dbReference>
<accession>A0AAV8WQS9</accession>
<proteinExistence type="predicted"/>
<reference evidence="2" key="1">
    <citation type="journal article" date="2023" name="Insect Mol. Biol.">
        <title>Genome sequencing provides insights into the evolution of gene families encoding plant cell wall-degrading enzymes in longhorned beetles.</title>
        <authorList>
            <person name="Shin N.R."/>
            <person name="Okamura Y."/>
            <person name="Kirsch R."/>
            <person name="Pauchet Y."/>
        </authorList>
    </citation>
    <scope>NUCLEOTIDE SEQUENCE</scope>
    <source>
        <strain evidence="2">RBIC_L_NR</strain>
    </source>
</reference>
<evidence type="ECO:0000259" key="1">
    <source>
        <dbReference type="Pfam" id="PF13843"/>
    </source>
</evidence>
<dbReference type="PANTHER" id="PTHR46599:SF3">
    <property type="entry name" value="PIGGYBAC TRANSPOSABLE ELEMENT-DERIVED PROTEIN 4"/>
    <property type="match status" value="1"/>
</dbReference>
<dbReference type="EMBL" id="JANEYF010005172">
    <property type="protein sequence ID" value="KAJ8928967.1"/>
    <property type="molecule type" value="Genomic_DNA"/>
</dbReference>
<comment type="caution">
    <text evidence="2">The sequence shown here is derived from an EMBL/GenBank/DDBJ whole genome shotgun (WGS) entry which is preliminary data.</text>
</comment>
<evidence type="ECO:0000313" key="2">
    <source>
        <dbReference type="EMBL" id="KAJ8928967.1"/>
    </source>
</evidence>
<dbReference type="Pfam" id="PF13843">
    <property type="entry name" value="DDE_Tnp_1_7"/>
    <property type="match status" value="1"/>
</dbReference>
<gene>
    <name evidence="2" type="ORF">NQ314_018392</name>
</gene>